<keyword evidence="3" id="KW-0677">Repeat</keyword>
<dbReference type="PROSITE" id="PS50082">
    <property type="entry name" value="WD_REPEATS_2"/>
    <property type="match status" value="1"/>
</dbReference>
<proteinExistence type="predicted"/>
<dbReference type="EMBL" id="UZAG01000017">
    <property type="protein sequence ID" value="VDO06667.1"/>
    <property type="molecule type" value="Genomic_DNA"/>
</dbReference>
<dbReference type="GO" id="GO:0000472">
    <property type="term" value="P:endonucleolytic cleavage to generate mature 5'-end of SSU-rRNA from (SSU-rRNA, 5.8S rRNA, LSU-rRNA)"/>
    <property type="evidence" value="ECO:0007669"/>
    <property type="project" value="TreeGrafter"/>
</dbReference>
<dbReference type="GO" id="GO:0034511">
    <property type="term" value="F:U3 snoRNA binding"/>
    <property type="evidence" value="ECO:0007669"/>
    <property type="project" value="TreeGrafter"/>
</dbReference>
<dbReference type="InterPro" id="IPR013934">
    <property type="entry name" value="Utp13_C"/>
</dbReference>
<dbReference type="PANTHER" id="PTHR19854">
    <property type="entry name" value="TRANSDUCIN BETA-LIKE 3"/>
    <property type="match status" value="1"/>
</dbReference>
<keyword evidence="8" id="KW-1185">Reference proteome</keyword>
<evidence type="ECO:0000256" key="5">
    <source>
        <dbReference type="PROSITE-ProRule" id="PRU00221"/>
    </source>
</evidence>
<evidence type="ECO:0000256" key="1">
    <source>
        <dbReference type="ARBA" id="ARBA00004604"/>
    </source>
</evidence>
<evidence type="ECO:0000313" key="9">
    <source>
        <dbReference type="WBParaSite" id="BTMF_0000069601-mRNA-1"/>
    </source>
</evidence>
<feature type="repeat" description="WD" evidence="5">
    <location>
        <begin position="1"/>
        <end position="16"/>
    </location>
</feature>
<comment type="subcellular location">
    <subcellularLocation>
        <location evidence="1">Nucleus</location>
        <location evidence="1">Nucleolus</location>
    </subcellularLocation>
</comment>
<evidence type="ECO:0000259" key="6">
    <source>
        <dbReference type="Pfam" id="PF08625"/>
    </source>
</evidence>
<dbReference type="GO" id="GO:0032040">
    <property type="term" value="C:small-subunit processome"/>
    <property type="evidence" value="ECO:0007669"/>
    <property type="project" value="InterPro"/>
</dbReference>
<reference evidence="9" key="1">
    <citation type="submission" date="2017-02" db="UniProtKB">
        <authorList>
            <consortium name="WormBaseParasite"/>
        </authorList>
    </citation>
    <scope>IDENTIFICATION</scope>
</reference>
<evidence type="ECO:0000256" key="4">
    <source>
        <dbReference type="ARBA" id="ARBA00023242"/>
    </source>
</evidence>
<feature type="domain" description="U3 small nucleolar RNA-associated protein 13 C-terminal" evidence="6">
    <location>
        <begin position="37"/>
        <end position="192"/>
    </location>
</feature>
<dbReference type="WBParaSite" id="BTMF_0000069601-mRNA-1">
    <property type="protein sequence ID" value="BTMF_0000069601-mRNA-1"/>
    <property type="gene ID" value="BTMF_0000069601"/>
</dbReference>
<dbReference type="GO" id="GO:0030686">
    <property type="term" value="C:90S preribosome"/>
    <property type="evidence" value="ECO:0007669"/>
    <property type="project" value="TreeGrafter"/>
</dbReference>
<dbReference type="Pfam" id="PF08625">
    <property type="entry name" value="Utp13"/>
    <property type="match status" value="1"/>
</dbReference>
<organism evidence="9">
    <name type="scientific">Brugia timori</name>
    <dbReference type="NCBI Taxonomy" id="42155"/>
    <lineage>
        <taxon>Eukaryota</taxon>
        <taxon>Metazoa</taxon>
        <taxon>Ecdysozoa</taxon>
        <taxon>Nematoda</taxon>
        <taxon>Chromadorea</taxon>
        <taxon>Rhabditida</taxon>
        <taxon>Spirurina</taxon>
        <taxon>Spiruromorpha</taxon>
        <taxon>Filarioidea</taxon>
        <taxon>Onchocercidae</taxon>
        <taxon>Brugia</taxon>
    </lineage>
</organism>
<dbReference type="AlphaFoldDB" id="A0A0R3Q334"/>
<dbReference type="STRING" id="42155.A0A0R3Q334"/>
<dbReference type="PANTHER" id="PTHR19854:SF15">
    <property type="entry name" value="TRANSDUCIN BETA-LIKE PROTEIN 3"/>
    <property type="match status" value="1"/>
</dbReference>
<name>A0A0R3Q334_9BILA</name>
<dbReference type="InterPro" id="IPR001680">
    <property type="entry name" value="WD40_rpt"/>
</dbReference>
<evidence type="ECO:0000313" key="7">
    <source>
        <dbReference type="EMBL" id="VDO06667.1"/>
    </source>
</evidence>
<keyword evidence="2 5" id="KW-0853">WD repeat</keyword>
<evidence type="ECO:0000313" key="8">
    <source>
        <dbReference type="Proteomes" id="UP000280834"/>
    </source>
</evidence>
<sequence length="197" mass="23192">MLFILASSDGRIRIWEDISEKKREEEERNRAEKAYSEQVLTNLMQQNHYAEALAFSLTLARPYRCSKFIIRLDMRFKLNEQEHYAVFYFTGVQRMMELKSNELHSAVKKMHSEELVVLLHFAAQWNTNSRTADVGQLVLYCVLHSFPPKELLKMPNFASVIEAYVPYTTRHFDRLTRARQNATFLDYTLAQMSLSNL</sequence>
<gene>
    <name evidence="7" type="ORF">BTMF_LOCUS66</name>
</gene>
<accession>A0A0R3Q334</accession>
<evidence type="ECO:0000256" key="3">
    <source>
        <dbReference type="ARBA" id="ARBA00022737"/>
    </source>
</evidence>
<evidence type="ECO:0000256" key="2">
    <source>
        <dbReference type="ARBA" id="ARBA00022574"/>
    </source>
</evidence>
<dbReference type="GO" id="GO:0000480">
    <property type="term" value="P:endonucleolytic cleavage in 5'-ETS of tricistronic rRNA transcript (SSU-rRNA, 5.8S rRNA, LSU-rRNA)"/>
    <property type="evidence" value="ECO:0007669"/>
    <property type="project" value="TreeGrafter"/>
</dbReference>
<dbReference type="Proteomes" id="UP000280834">
    <property type="component" value="Unassembled WGS sequence"/>
</dbReference>
<reference evidence="7 8" key="2">
    <citation type="submission" date="2018-11" db="EMBL/GenBank/DDBJ databases">
        <authorList>
            <consortium name="Pathogen Informatics"/>
        </authorList>
    </citation>
    <scope>NUCLEOTIDE SEQUENCE [LARGE SCALE GENOMIC DNA]</scope>
</reference>
<keyword evidence="4" id="KW-0539">Nucleus</keyword>
<protein>
    <submittedName>
        <fullName evidence="9">Utp13 domain-containing protein</fullName>
    </submittedName>
</protein>